<dbReference type="SUPFAM" id="SSF57652">
    <property type="entry name" value="HIPIP (high potential iron protein)"/>
    <property type="match status" value="1"/>
</dbReference>
<reference evidence="10 11" key="1">
    <citation type="journal article" date="2012" name="J. Bacteriol.">
        <title>Genome sequence of proteorhodopsin-containing sea ice bacterium Glaciecola punicea ACAM 611T.</title>
        <authorList>
            <person name="Qin Q.-L."/>
            <person name="Xie B.-B."/>
            <person name="Shu Y.-L."/>
            <person name="Rong J.-C."/>
            <person name="Zhao D.-L."/>
            <person name="Zhang X.-Y."/>
            <person name="Chen X.-L."/>
            <person name="Zhou B.-C."/>
            <person name="Zhanga Y.-Z."/>
        </authorList>
    </citation>
    <scope>NUCLEOTIDE SEQUENCE [LARGE SCALE GENOMIC DNA]</scope>
    <source>
        <strain evidence="10 11">ACAM 611</strain>
    </source>
</reference>
<comment type="function">
    <text evidence="1">Specific class of high-redox-potential 4Fe-4S ferredoxins. Functions in anaerobic electron transport in most purple and in some other photosynthetic bacteria and in at least one genus (Paracoccus) of halophilic, denitrifying bacteria.</text>
</comment>
<protein>
    <submittedName>
        <fullName evidence="10">High-potential iron-sulfur protein isozyme 2</fullName>
    </submittedName>
</protein>
<dbReference type="OrthoDB" id="5298540at2"/>
<name>H5TE62_9ALTE</name>
<dbReference type="STRING" id="56804.BAE46_09105"/>
<evidence type="ECO:0000256" key="1">
    <source>
        <dbReference type="ARBA" id="ARBA00002137"/>
    </source>
</evidence>
<evidence type="ECO:0000313" key="10">
    <source>
        <dbReference type="EMBL" id="GAB56589.1"/>
    </source>
</evidence>
<dbReference type="RefSeq" id="WP_006006892.1">
    <property type="nucleotide sequence ID" value="NZ_BAET01000030.1"/>
</dbReference>
<dbReference type="Pfam" id="PF01355">
    <property type="entry name" value="HIPIP"/>
    <property type="match status" value="1"/>
</dbReference>
<evidence type="ECO:0000259" key="9">
    <source>
        <dbReference type="PROSITE" id="PS51373"/>
    </source>
</evidence>
<dbReference type="InterPro" id="IPR036369">
    <property type="entry name" value="HIPIP_sf"/>
</dbReference>
<evidence type="ECO:0000256" key="4">
    <source>
        <dbReference type="ARBA" id="ARBA00022723"/>
    </source>
</evidence>
<dbReference type="GO" id="GO:0019646">
    <property type="term" value="P:aerobic electron transport chain"/>
    <property type="evidence" value="ECO:0007669"/>
    <property type="project" value="InterPro"/>
</dbReference>
<proteinExistence type="predicted"/>
<keyword evidence="8" id="KW-0411">Iron-sulfur</keyword>
<dbReference type="NCBIfam" id="TIGR01409">
    <property type="entry name" value="TAT_signal_seq"/>
    <property type="match status" value="1"/>
</dbReference>
<keyword evidence="2" id="KW-0813">Transport</keyword>
<dbReference type="AlphaFoldDB" id="H5TE62"/>
<evidence type="ECO:0000256" key="5">
    <source>
        <dbReference type="ARBA" id="ARBA00022729"/>
    </source>
</evidence>
<keyword evidence="3" id="KW-0004">4Fe-4S</keyword>
<comment type="caution">
    <text evidence="10">The sequence shown here is derived from an EMBL/GenBank/DDBJ whole genome shotgun (WGS) entry which is preliminary data.</text>
</comment>
<keyword evidence="11" id="KW-1185">Reference proteome</keyword>
<dbReference type="InterPro" id="IPR006311">
    <property type="entry name" value="TAT_signal"/>
</dbReference>
<evidence type="ECO:0000256" key="7">
    <source>
        <dbReference type="ARBA" id="ARBA00023004"/>
    </source>
</evidence>
<keyword evidence="7" id="KW-0408">Iron</keyword>
<evidence type="ECO:0000256" key="2">
    <source>
        <dbReference type="ARBA" id="ARBA00022448"/>
    </source>
</evidence>
<keyword evidence="4" id="KW-0479">Metal-binding</keyword>
<dbReference type="InterPro" id="IPR000170">
    <property type="entry name" value="High_potential_FeS_prot"/>
</dbReference>
<dbReference type="eggNOG" id="ENOG50330XW">
    <property type="taxonomic scope" value="Bacteria"/>
</dbReference>
<dbReference type="GO" id="GO:0046872">
    <property type="term" value="F:metal ion binding"/>
    <property type="evidence" value="ECO:0007669"/>
    <property type="project" value="UniProtKB-KW"/>
</dbReference>
<dbReference type="Gene3D" id="4.10.490.10">
    <property type="entry name" value="High potential iron-sulphur protein"/>
    <property type="match status" value="1"/>
</dbReference>
<dbReference type="GO" id="GO:0009055">
    <property type="term" value="F:electron transfer activity"/>
    <property type="evidence" value="ECO:0007669"/>
    <property type="project" value="InterPro"/>
</dbReference>
<dbReference type="GO" id="GO:0051539">
    <property type="term" value="F:4 iron, 4 sulfur cluster binding"/>
    <property type="evidence" value="ECO:0007669"/>
    <property type="project" value="UniProtKB-KW"/>
</dbReference>
<accession>H5TE62</accession>
<gene>
    <name evidence="10" type="ORF">GPUN_2474</name>
</gene>
<keyword evidence="5" id="KW-0732">Signal</keyword>
<dbReference type="PROSITE" id="PS51373">
    <property type="entry name" value="HIPIP"/>
    <property type="match status" value="1"/>
</dbReference>
<evidence type="ECO:0000256" key="3">
    <source>
        <dbReference type="ARBA" id="ARBA00022485"/>
    </source>
</evidence>
<sequence>MKPVNRRNFLKLTGSGLIGLTLGGVALRVNAQEKLSPDDATAKALQYVHESPVEGKYCDNCMYVQGEDGAEWRPCAIFPGKVVAAKGYCSAWLTKG</sequence>
<evidence type="ECO:0000313" key="11">
    <source>
        <dbReference type="Proteomes" id="UP000053586"/>
    </source>
</evidence>
<reference evidence="10 11" key="2">
    <citation type="journal article" date="2017" name="Antonie Van Leeuwenhoek">
        <title>Rhizobium rhizosphaerae sp. nov., a novel species isolated from rice rhizosphere.</title>
        <authorList>
            <person name="Zhao J.J."/>
            <person name="Zhang J."/>
            <person name="Zhang R.J."/>
            <person name="Zhang C.W."/>
            <person name="Yin H.Q."/>
            <person name="Zhang X.X."/>
        </authorList>
    </citation>
    <scope>NUCLEOTIDE SEQUENCE [LARGE SCALE GENOMIC DNA]</scope>
    <source>
        <strain evidence="10 11">ACAM 611</strain>
    </source>
</reference>
<feature type="domain" description="High potential iron-sulfur proteins family profile" evidence="9">
    <location>
        <begin position="29"/>
        <end position="96"/>
    </location>
</feature>
<dbReference type="Proteomes" id="UP000053586">
    <property type="component" value="Unassembled WGS sequence"/>
</dbReference>
<keyword evidence="6" id="KW-0249">Electron transport</keyword>
<dbReference type="PROSITE" id="PS51318">
    <property type="entry name" value="TAT"/>
    <property type="match status" value="1"/>
</dbReference>
<dbReference type="InterPro" id="IPR019546">
    <property type="entry name" value="TAT_signal_bac_arc"/>
</dbReference>
<evidence type="ECO:0000256" key="8">
    <source>
        <dbReference type="ARBA" id="ARBA00023014"/>
    </source>
</evidence>
<evidence type="ECO:0000256" key="6">
    <source>
        <dbReference type="ARBA" id="ARBA00022982"/>
    </source>
</evidence>
<dbReference type="EMBL" id="BAET01000030">
    <property type="protein sequence ID" value="GAB56589.1"/>
    <property type="molecule type" value="Genomic_DNA"/>
</dbReference>
<organism evidence="10 11">
    <name type="scientific">Glaciecola punicea ACAM 611</name>
    <dbReference type="NCBI Taxonomy" id="1121923"/>
    <lineage>
        <taxon>Bacteria</taxon>
        <taxon>Pseudomonadati</taxon>
        <taxon>Pseudomonadota</taxon>
        <taxon>Gammaproteobacteria</taxon>
        <taxon>Alteromonadales</taxon>
        <taxon>Alteromonadaceae</taxon>
        <taxon>Glaciecola</taxon>
    </lineage>
</organism>